<dbReference type="PROSITE" id="PS50280">
    <property type="entry name" value="SET"/>
    <property type="match status" value="1"/>
</dbReference>
<dbReference type="InterPro" id="IPR046341">
    <property type="entry name" value="SET_dom_sf"/>
</dbReference>
<evidence type="ECO:0000259" key="2">
    <source>
        <dbReference type="PROSITE" id="PS50280"/>
    </source>
</evidence>
<organism evidence="3">
    <name type="scientific">Chaetoceros debilis</name>
    <dbReference type="NCBI Taxonomy" id="122233"/>
    <lineage>
        <taxon>Eukaryota</taxon>
        <taxon>Sar</taxon>
        <taxon>Stramenopiles</taxon>
        <taxon>Ochrophyta</taxon>
        <taxon>Bacillariophyta</taxon>
        <taxon>Coscinodiscophyceae</taxon>
        <taxon>Chaetocerotophycidae</taxon>
        <taxon>Chaetocerotales</taxon>
        <taxon>Chaetocerotaceae</taxon>
        <taxon>Chaetoceros</taxon>
    </lineage>
</organism>
<accession>A0A7S3V509</accession>
<evidence type="ECO:0000313" key="3">
    <source>
        <dbReference type="EMBL" id="CAE0457034.1"/>
    </source>
</evidence>
<feature type="signal peptide" evidence="1">
    <location>
        <begin position="1"/>
        <end position="16"/>
    </location>
</feature>
<dbReference type="Gene3D" id="3.90.1410.10">
    <property type="entry name" value="set domain protein methyltransferase, domain 1"/>
    <property type="match status" value="2"/>
</dbReference>
<sequence>MRLFLFFSTMVLFASAVTHSIDDSSTLVSELVNWVQSEEGFVNDKIQIRRVDPADPNSYFGVFANADIDAHEVLMEIPQSCYIEIFDVAKDEYVVQDSAEDSMAAYHSNICNLSHRLMEEMELGNGSEYAPYIAYLKAQKPGQLPVSWSQSGKDLLRQVLRPGHDGVDWIDMYFLQNNSTNQKDACITNDPFEINMLELTVQRSYDAALIPIWDMLNHHNGHYNAEQITSIYDEVGTIVHASKAIFSGEEILASYDKCFDCGDDAMEQGTPEILKNFGFVEGYPHRWVFNGDDGKFDGLEDLWFEVHSDGTDERWIEWWFNETTGVYDGIQNNAQMLYLQRELQRLDEVGRKFNLTSCSYEGYVPFKEWQMISEYYHAAKDAMMLATGNVSMVKICS</sequence>
<dbReference type="Pfam" id="PF00856">
    <property type="entry name" value="SET"/>
    <property type="match status" value="1"/>
</dbReference>
<keyword evidence="1" id="KW-0732">Signal</keyword>
<dbReference type="PANTHER" id="PTHR13271:SF137">
    <property type="entry name" value="SET DOMAIN-CONTAINING PROTEIN"/>
    <property type="match status" value="1"/>
</dbReference>
<dbReference type="PANTHER" id="PTHR13271">
    <property type="entry name" value="UNCHARACTERIZED PUTATIVE METHYLTRANSFERASE"/>
    <property type="match status" value="1"/>
</dbReference>
<gene>
    <name evidence="3" type="ORF">CDEB00056_LOCUS1875</name>
</gene>
<protein>
    <recommendedName>
        <fullName evidence="2">SET domain-containing protein</fullName>
    </recommendedName>
</protein>
<dbReference type="EMBL" id="HBIO01002659">
    <property type="protein sequence ID" value="CAE0457034.1"/>
    <property type="molecule type" value="Transcribed_RNA"/>
</dbReference>
<evidence type="ECO:0000256" key="1">
    <source>
        <dbReference type="SAM" id="SignalP"/>
    </source>
</evidence>
<feature type="domain" description="SET" evidence="2">
    <location>
        <begin position="44"/>
        <end position="256"/>
    </location>
</feature>
<name>A0A7S3V509_9STRA</name>
<feature type="chain" id="PRO_5030667124" description="SET domain-containing protein" evidence="1">
    <location>
        <begin position="17"/>
        <end position="397"/>
    </location>
</feature>
<proteinExistence type="predicted"/>
<dbReference type="AlphaFoldDB" id="A0A7S3V509"/>
<dbReference type="CDD" id="cd10527">
    <property type="entry name" value="SET_LSMT"/>
    <property type="match status" value="1"/>
</dbReference>
<dbReference type="InterPro" id="IPR001214">
    <property type="entry name" value="SET_dom"/>
</dbReference>
<reference evidence="3" key="1">
    <citation type="submission" date="2021-01" db="EMBL/GenBank/DDBJ databases">
        <authorList>
            <person name="Corre E."/>
            <person name="Pelletier E."/>
            <person name="Niang G."/>
            <person name="Scheremetjew M."/>
            <person name="Finn R."/>
            <person name="Kale V."/>
            <person name="Holt S."/>
            <person name="Cochrane G."/>
            <person name="Meng A."/>
            <person name="Brown T."/>
            <person name="Cohen L."/>
        </authorList>
    </citation>
    <scope>NUCLEOTIDE SEQUENCE</scope>
    <source>
        <strain evidence="3">MM31A-1</strain>
    </source>
</reference>
<dbReference type="SUPFAM" id="SSF82199">
    <property type="entry name" value="SET domain"/>
    <property type="match status" value="1"/>
</dbReference>
<dbReference type="InterPro" id="IPR050600">
    <property type="entry name" value="SETD3_SETD6_MTase"/>
</dbReference>
<dbReference type="GO" id="GO:0016279">
    <property type="term" value="F:protein-lysine N-methyltransferase activity"/>
    <property type="evidence" value="ECO:0007669"/>
    <property type="project" value="TreeGrafter"/>
</dbReference>